<sequence>MQIFLPPSEGKTAPDVGPKLNFETLTFPQLTPLRKELATELMDVSRAENACDVLKVGASVAPEVRRQRNLLSCPTARALDVYTGVLYSALDPHHLSETDWTRAHERLVIFSGLFGLLSPCDFIPSYRLKMGISLPGGNNATRWRRILADVGPQSLHDSLIVDARSGPYRVFTPHGSHVVEIRVERIKDGQRRVVSHDAKRYRGLLAGALIRETNAPTTVNELAEFAHILVDAGHISRLELRDGPTTQLVLIDHVN</sequence>
<protein>
    <submittedName>
        <fullName evidence="1">Peroxide stress protein YaaA</fullName>
    </submittedName>
</protein>
<reference evidence="1 2" key="1">
    <citation type="submission" date="2023-03" db="EMBL/GenBank/DDBJ databases">
        <title>Complete genome of Arcanobacterium canis strain DSM 25104 isolated in 2010 from a canine otitis externa in Germany.</title>
        <authorList>
            <person name="Borowiak M."/>
            <person name="Kreitlow A."/>
            <person name="Malorny B."/>
            <person name="Laemmler C."/>
            <person name="Prenger-Berninghoff E."/>
            <person name="Ploetz M."/>
            <person name="Abdulmawjood A."/>
        </authorList>
    </citation>
    <scope>NUCLEOTIDE SEQUENCE [LARGE SCALE GENOMIC DNA]</scope>
    <source>
        <strain evidence="1 2">DSM 25104</strain>
    </source>
</reference>
<dbReference type="Pfam" id="PF03883">
    <property type="entry name" value="H2O2_YaaD"/>
    <property type="match status" value="1"/>
</dbReference>
<dbReference type="RefSeq" id="WP_278012172.1">
    <property type="nucleotide sequence ID" value="NZ_CP121208.1"/>
</dbReference>
<keyword evidence="2" id="KW-1185">Reference proteome</keyword>
<proteinExistence type="predicted"/>
<dbReference type="PANTHER" id="PTHR30283:SF4">
    <property type="entry name" value="PEROXIDE STRESS RESISTANCE PROTEIN YAAA"/>
    <property type="match status" value="1"/>
</dbReference>
<organism evidence="1 2">
    <name type="scientific">Arcanobacterium canis</name>
    <dbReference type="NCBI Taxonomy" id="999183"/>
    <lineage>
        <taxon>Bacteria</taxon>
        <taxon>Bacillati</taxon>
        <taxon>Actinomycetota</taxon>
        <taxon>Actinomycetes</taxon>
        <taxon>Actinomycetales</taxon>
        <taxon>Actinomycetaceae</taxon>
        <taxon>Arcanobacterium</taxon>
    </lineage>
</organism>
<name>A0ABY8FW54_9ACTO</name>
<evidence type="ECO:0000313" key="2">
    <source>
        <dbReference type="Proteomes" id="UP001215216"/>
    </source>
</evidence>
<gene>
    <name evidence="1" type="ORF">P7079_04885</name>
</gene>
<dbReference type="PANTHER" id="PTHR30283">
    <property type="entry name" value="PEROXIDE STRESS RESPONSE PROTEIN YAAA"/>
    <property type="match status" value="1"/>
</dbReference>
<evidence type="ECO:0000313" key="1">
    <source>
        <dbReference type="EMBL" id="WFM82746.1"/>
    </source>
</evidence>
<dbReference type="InterPro" id="IPR005583">
    <property type="entry name" value="YaaA"/>
</dbReference>
<accession>A0ABY8FW54</accession>
<dbReference type="Proteomes" id="UP001215216">
    <property type="component" value="Chromosome"/>
</dbReference>
<dbReference type="EMBL" id="CP121208">
    <property type="protein sequence ID" value="WFM82746.1"/>
    <property type="molecule type" value="Genomic_DNA"/>
</dbReference>